<dbReference type="EMBL" id="LVYI01000003">
    <property type="protein sequence ID" value="OAP61955.1"/>
    <property type="molecule type" value="Genomic_DNA"/>
</dbReference>
<dbReference type="OrthoDB" id="4146671at2759"/>
<evidence type="ECO:0000256" key="1">
    <source>
        <dbReference type="SAM" id="SignalP"/>
    </source>
</evidence>
<dbReference type="RefSeq" id="XP_018695322.1">
    <property type="nucleotide sequence ID" value="XM_018835672.1"/>
</dbReference>
<protein>
    <submittedName>
        <fullName evidence="2">Uncharacterized protein</fullName>
    </submittedName>
</protein>
<evidence type="ECO:0000313" key="2">
    <source>
        <dbReference type="EMBL" id="OAP61955.1"/>
    </source>
</evidence>
<feature type="signal peptide" evidence="1">
    <location>
        <begin position="1"/>
        <end position="20"/>
    </location>
</feature>
<feature type="chain" id="PRO_5008098710" evidence="1">
    <location>
        <begin position="21"/>
        <end position="395"/>
    </location>
</feature>
<gene>
    <name evidence="2" type="ORF">AYL99_04158</name>
</gene>
<dbReference type="Proteomes" id="UP000078343">
    <property type="component" value="Unassembled WGS sequence"/>
</dbReference>
<dbReference type="GeneID" id="30008327"/>
<dbReference type="AlphaFoldDB" id="A0A178ZSI6"/>
<keyword evidence="3" id="KW-1185">Reference proteome</keyword>
<sequence length="395" mass="41644">MLLPVFLPLFALLLSSLANATEQPQKTLKPTKTQEPNPTITASVKSIFSSLSGDEGTTFDPKLATGCCGPTCALGLCNGIYPFDTTPPADAARTATASPASVTETCCSAGCPDGFCRGFERWKHWWPIACVGRHCAVPTGQRWAHWPPARPHPGQFCVGRNCGPGSSQSDSIITSIFREADLGAIHDVKPTGTPSPNANVAESDLTDFTEQFHAAELAGQDQDTLPIIVENNAKEPVTLLADIDLALIENYISSGMLSALGIPSASSAISPIAKKDQRPAALGTPAFKVTPAAKITLSLLAGPQGALKQFPDIEFNVFDMPPVSERGGVPWEPEVFLGLDFLREASALRLVDEFAGHAALDGLPVLVRDIKGVFAVAGVDGDSKEASEAGKKDEL</sequence>
<keyword evidence="1" id="KW-0732">Signal</keyword>
<name>A0A178ZSI6_9EURO</name>
<organism evidence="2 3">
    <name type="scientific">Fonsecaea erecta</name>
    <dbReference type="NCBI Taxonomy" id="1367422"/>
    <lineage>
        <taxon>Eukaryota</taxon>
        <taxon>Fungi</taxon>
        <taxon>Dikarya</taxon>
        <taxon>Ascomycota</taxon>
        <taxon>Pezizomycotina</taxon>
        <taxon>Eurotiomycetes</taxon>
        <taxon>Chaetothyriomycetidae</taxon>
        <taxon>Chaetothyriales</taxon>
        <taxon>Herpotrichiellaceae</taxon>
        <taxon>Fonsecaea</taxon>
    </lineage>
</organism>
<comment type="caution">
    <text evidence="2">The sequence shown here is derived from an EMBL/GenBank/DDBJ whole genome shotgun (WGS) entry which is preliminary data.</text>
</comment>
<proteinExistence type="predicted"/>
<accession>A0A178ZSI6</accession>
<reference evidence="2 3" key="1">
    <citation type="submission" date="2016-04" db="EMBL/GenBank/DDBJ databases">
        <title>Draft genome of Fonsecaea erecta CBS 125763.</title>
        <authorList>
            <person name="Weiss V.A."/>
            <person name="Vicente V.A."/>
            <person name="Raittz R.T."/>
            <person name="Moreno L.F."/>
            <person name="De Souza E.M."/>
            <person name="Pedrosa F.O."/>
            <person name="Steffens M.B."/>
            <person name="Faoro H."/>
            <person name="Tadra-Sfeir M.Z."/>
            <person name="Najafzadeh M.J."/>
            <person name="Felipe M.S."/>
            <person name="Teixeira M."/>
            <person name="Sun J."/>
            <person name="Xi L."/>
            <person name="Gomes R."/>
            <person name="De Azevedo C.M."/>
            <person name="Salgado C.G."/>
            <person name="Da Silva M.B."/>
            <person name="Nascimento M.F."/>
            <person name="Queiroz-Telles F."/>
            <person name="Attili D.S."/>
            <person name="Gorbushina A."/>
        </authorList>
    </citation>
    <scope>NUCLEOTIDE SEQUENCE [LARGE SCALE GENOMIC DNA]</scope>
    <source>
        <strain evidence="2 3">CBS 125763</strain>
    </source>
</reference>
<evidence type="ECO:0000313" key="3">
    <source>
        <dbReference type="Proteomes" id="UP000078343"/>
    </source>
</evidence>